<proteinExistence type="evidence at protein level"/>
<dbReference type="InterPro" id="IPR001751">
    <property type="entry name" value="S100/CaBP7/8-like_CS"/>
</dbReference>
<dbReference type="GO" id="GO:0005737">
    <property type="term" value="C:cytoplasm"/>
    <property type="evidence" value="ECO:0000318"/>
    <property type="project" value="GO_Central"/>
</dbReference>
<dbReference type="InterPro" id="IPR013787">
    <property type="entry name" value="S100_Ca-bd_sub"/>
</dbReference>
<dbReference type="SMR" id="F6Z230"/>
<reference evidence="7" key="2">
    <citation type="submission" date="2025-08" db="UniProtKB">
        <authorList>
            <consortium name="Ensembl"/>
        </authorList>
    </citation>
    <scope>IDENTIFICATION</scope>
    <source>
        <strain evidence="7">Thoroughbred</strain>
    </source>
</reference>
<dbReference type="InParanoid" id="F6Z230"/>
<dbReference type="Bgee" id="ENSECAG00000009742">
    <property type="expression patterns" value="Expressed in bone marrow and 17 other cell types or tissues"/>
</dbReference>
<dbReference type="HOGENOM" id="CLU_138624_6_2_1"/>
<keyword evidence="4 5" id="KW-0106">Calcium</keyword>
<dbReference type="InterPro" id="IPR011992">
    <property type="entry name" value="EF-hand-dom_pair"/>
</dbReference>
<evidence type="ECO:0000313" key="7">
    <source>
        <dbReference type="Ensembl" id="ENSECAP00000007652.2"/>
    </source>
</evidence>
<keyword evidence="3" id="KW-0677">Repeat</keyword>
<dbReference type="SUPFAM" id="SSF47473">
    <property type="entry name" value="EF-hand"/>
    <property type="match status" value="1"/>
</dbReference>
<dbReference type="FunFam" id="1.10.238.10:FF:000044">
    <property type="entry name" value="Protein S100"/>
    <property type="match status" value="1"/>
</dbReference>
<reference evidence="7" key="3">
    <citation type="submission" date="2025-09" db="UniProtKB">
        <authorList>
            <consortium name="Ensembl"/>
        </authorList>
    </citation>
    <scope>IDENTIFICATION</scope>
    <source>
        <strain evidence="7">Thoroughbred</strain>
    </source>
</reference>
<dbReference type="GO" id="GO:0050832">
    <property type="term" value="P:defense response to fungus"/>
    <property type="evidence" value="ECO:0007669"/>
    <property type="project" value="Ensembl"/>
</dbReference>
<gene>
    <name evidence="7 9" type="primary">S100A12</name>
</gene>
<evidence type="ECO:0000256" key="3">
    <source>
        <dbReference type="ARBA" id="ARBA00022737"/>
    </source>
</evidence>
<dbReference type="OMA" id="HEHLHEV"/>
<dbReference type="GO" id="GO:0048306">
    <property type="term" value="F:calcium-dependent protein binding"/>
    <property type="evidence" value="ECO:0000318"/>
    <property type="project" value="GO_Central"/>
</dbReference>
<dbReference type="PROSITE" id="PS50222">
    <property type="entry name" value="EF_HAND_2"/>
    <property type="match status" value="1"/>
</dbReference>
<dbReference type="STRING" id="9796.ENSECAP00000007652"/>
<dbReference type="PROSITE" id="PS00018">
    <property type="entry name" value="EF_HAND_1"/>
    <property type="match status" value="1"/>
</dbReference>
<evidence type="ECO:0000256" key="2">
    <source>
        <dbReference type="ARBA" id="ARBA00022723"/>
    </source>
</evidence>
<dbReference type="GO" id="GO:0061844">
    <property type="term" value="P:antimicrobial humoral immune response mediated by antimicrobial peptide"/>
    <property type="evidence" value="ECO:0000318"/>
    <property type="project" value="GO_Central"/>
</dbReference>
<evidence type="ECO:0007829" key="10">
    <source>
        <dbReference type="PeptideAtlas" id="F6Z230"/>
    </source>
</evidence>
<dbReference type="VGNC" id="VGNC:22648">
    <property type="gene designation" value="S100A12"/>
</dbReference>
<dbReference type="AlphaFoldDB" id="F6Z230"/>
<accession>F6Z230</accession>
<dbReference type="GO" id="GO:0043542">
    <property type="term" value="P:endothelial cell migration"/>
    <property type="evidence" value="ECO:0000318"/>
    <property type="project" value="GO_Central"/>
</dbReference>
<protein>
    <recommendedName>
        <fullName evidence="5">Protein S100</fullName>
    </recommendedName>
    <alternativeName>
        <fullName evidence="5">S100 calcium-binding protein</fullName>
    </alternativeName>
</protein>
<evidence type="ECO:0000256" key="5">
    <source>
        <dbReference type="RuleBase" id="RU361184"/>
    </source>
</evidence>
<dbReference type="Ensembl" id="ENSECAT00000009966.3">
    <property type="protein sequence ID" value="ENSECAP00000007652.2"/>
    <property type="gene ID" value="ENSECAG00000009742.3"/>
</dbReference>
<dbReference type="GO" id="GO:0043123">
    <property type="term" value="P:positive regulation of canonical NF-kappaB signal transduction"/>
    <property type="evidence" value="ECO:0000318"/>
    <property type="project" value="GO_Central"/>
</dbReference>
<dbReference type="GO" id="GO:0042802">
    <property type="term" value="F:identical protein binding"/>
    <property type="evidence" value="ECO:0007669"/>
    <property type="project" value="Ensembl"/>
</dbReference>
<dbReference type="InterPro" id="IPR018247">
    <property type="entry name" value="EF_Hand_1_Ca_BS"/>
</dbReference>
<dbReference type="FunCoup" id="F6Z230">
    <property type="interactions" value="27"/>
</dbReference>
<dbReference type="GeneTree" id="ENSGT00940000162189"/>
<dbReference type="GO" id="GO:0005634">
    <property type="term" value="C:nucleus"/>
    <property type="evidence" value="ECO:0007669"/>
    <property type="project" value="Ensembl"/>
</dbReference>
<dbReference type="SMART" id="SM01394">
    <property type="entry name" value="S_100"/>
    <property type="match status" value="1"/>
</dbReference>
<organism evidence="7 8">
    <name type="scientific">Equus caballus</name>
    <name type="common">Horse</name>
    <dbReference type="NCBI Taxonomy" id="9796"/>
    <lineage>
        <taxon>Eukaryota</taxon>
        <taxon>Metazoa</taxon>
        <taxon>Chordata</taxon>
        <taxon>Craniata</taxon>
        <taxon>Vertebrata</taxon>
        <taxon>Euteleostomi</taxon>
        <taxon>Mammalia</taxon>
        <taxon>Eutheria</taxon>
        <taxon>Laurasiatheria</taxon>
        <taxon>Perissodactyla</taxon>
        <taxon>Equidae</taxon>
        <taxon>Equus</taxon>
    </lineage>
</organism>
<evidence type="ECO:0000259" key="6">
    <source>
        <dbReference type="PROSITE" id="PS50222"/>
    </source>
</evidence>
<dbReference type="Proteomes" id="UP000002281">
    <property type="component" value="Chromosome 5"/>
</dbReference>
<dbReference type="GO" id="GO:0006805">
    <property type="term" value="P:xenobiotic metabolic process"/>
    <property type="evidence" value="ECO:0007669"/>
    <property type="project" value="Ensembl"/>
</dbReference>
<reference evidence="7 8" key="1">
    <citation type="journal article" date="2009" name="Science">
        <title>Genome sequence, comparative analysis, and population genetics of the domestic horse.</title>
        <authorList>
            <consortium name="Broad Institute Genome Sequencing Platform"/>
            <consortium name="Broad Institute Whole Genome Assembly Team"/>
            <person name="Wade C.M."/>
            <person name="Giulotto E."/>
            <person name="Sigurdsson S."/>
            <person name="Zoli M."/>
            <person name="Gnerre S."/>
            <person name="Imsland F."/>
            <person name="Lear T.L."/>
            <person name="Adelson D.L."/>
            <person name="Bailey E."/>
            <person name="Bellone R.R."/>
            <person name="Bloecker H."/>
            <person name="Distl O."/>
            <person name="Edgar R.C."/>
            <person name="Garber M."/>
            <person name="Leeb T."/>
            <person name="Mauceli E."/>
            <person name="MacLeod J.N."/>
            <person name="Penedo M.C.T."/>
            <person name="Raison J.M."/>
            <person name="Sharpe T."/>
            <person name="Vogel J."/>
            <person name="Andersson L."/>
            <person name="Antczak D.F."/>
            <person name="Biagi T."/>
            <person name="Binns M.M."/>
            <person name="Chowdhary B.P."/>
            <person name="Coleman S.J."/>
            <person name="Della Valle G."/>
            <person name="Fryc S."/>
            <person name="Guerin G."/>
            <person name="Hasegawa T."/>
            <person name="Hill E.W."/>
            <person name="Jurka J."/>
            <person name="Kiialainen A."/>
            <person name="Lindgren G."/>
            <person name="Liu J."/>
            <person name="Magnani E."/>
            <person name="Mickelson J.R."/>
            <person name="Murray J."/>
            <person name="Nergadze S.G."/>
            <person name="Onofrio R."/>
            <person name="Pedroni S."/>
            <person name="Piras M.F."/>
            <person name="Raudsepp T."/>
            <person name="Rocchi M."/>
            <person name="Roeed K.H."/>
            <person name="Ryder O.A."/>
            <person name="Searle S."/>
            <person name="Skow L."/>
            <person name="Swinburne J.E."/>
            <person name="Syvaenen A.C."/>
            <person name="Tozaki T."/>
            <person name="Valberg S.J."/>
            <person name="Vaudin M."/>
            <person name="White J.R."/>
            <person name="Zody M.C."/>
            <person name="Lander E.S."/>
            <person name="Lindblad-Toh K."/>
        </authorList>
    </citation>
    <scope>NUCLEOTIDE SEQUENCE [LARGE SCALE GENOMIC DNA]</scope>
    <source>
        <strain evidence="7 8">Thoroughbred</strain>
    </source>
</reference>
<dbReference type="PANTHER" id="PTHR11639:SF77">
    <property type="entry name" value="PROTEIN S100-A12"/>
    <property type="match status" value="1"/>
</dbReference>
<sequence length="114" mass="12927">MTKLEDHLEGVINIFHQYSARVGHFDTLSKGELKQLITRELANSIKNTKDKATIDQIFQDLDADKDGQVSFNEFVVLVCKVLKTAHEDIHKEVCALCSFHARGPQLDRTSLVLF</sequence>
<dbReference type="GO" id="GO:0031640">
    <property type="term" value="P:killing of cells of another organism"/>
    <property type="evidence" value="ECO:0007669"/>
    <property type="project" value="Ensembl"/>
</dbReference>
<dbReference type="GO" id="GO:0005509">
    <property type="term" value="F:calcium ion binding"/>
    <property type="evidence" value="ECO:0000318"/>
    <property type="project" value="GO_Central"/>
</dbReference>
<dbReference type="Pfam" id="PF01023">
    <property type="entry name" value="S_100"/>
    <property type="match status" value="1"/>
</dbReference>
<dbReference type="Gene3D" id="1.10.238.10">
    <property type="entry name" value="EF-hand"/>
    <property type="match status" value="1"/>
</dbReference>
<evidence type="ECO:0000313" key="9">
    <source>
        <dbReference type="VGNC" id="VGNC:22648"/>
    </source>
</evidence>
<name>F6Z230_HORSE</name>
<dbReference type="PaxDb" id="9796-ENSECAP00000007652"/>
<keyword evidence="8" id="KW-1185">Reference proteome</keyword>
<dbReference type="CDD" id="cd05030">
    <property type="entry name" value="calgranulins"/>
    <property type="match status" value="1"/>
</dbReference>
<dbReference type="PROSITE" id="PS00303">
    <property type="entry name" value="S100_CABP"/>
    <property type="match status" value="1"/>
</dbReference>
<comment type="similarity">
    <text evidence="1 5">Belongs to the S-100 family.</text>
</comment>
<evidence type="ECO:0000256" key="1">
    <source>
        <dbReference type="ARBA" id="ARBA00007323"/>
    </source>
</evidence>
<feature type="domain" description="EF-hand" evidence="6">
    <location>
        <begin position="49"/>
        <end position="84"/>
    </location>
</feature>
<dbReference type="SMART" id="SM00054">
    <property type="entry name" value="EFh"/>
    <property type="match status" value="1"/>
</dbReference>
<evidence type="ECO:0000256" key="4">
    <source>
        <dbReference type="ARBA" id="ARBA00022837"/>
    </source>
</evidence>
<dbReference type="Pfam" id="PF00036">
    <property type="entry name" value="EF-hand_1"/>
    <property type="match status" value="1"/>
</dbReference>
<dbReference type="GO" id="GO:0050786">
    <property type="term" value="F:RAGE receptor binding"/>
    <property type="evidence" value="ECO:0000318"/>
    <property type="project" value="GO_Central"/>
</dbReference>
<evidence type="ECO:0000313" key="8">
    <source>
        <dbReference type="Proteomes" id="UP000002281"/>
    </source>
</evidence>
<dbReference type="InterPro" id="IPR002048">
    <property type="entry name" value="EF_hand_dom"/>
</dbReference>
<keyword evidence="10" id="KW-1267">Proteomics identification</keyword>
<dbReference type="PANTHER" id="PTHR11639">
    <property type="entry name" value="S100 CALCIUM-BINDING PROTEIN"/>
    <property type="match status" value="1"/>
</dbReference>
<keyword evidence="2 5" id="KW-0479">Metal-binding</keyword>